<dbReference type="SUPFAM" id="SSF103039">
    <property type="entry name" value="CheC-like"/>
    <property type="match status" value="1"/>
</dbReference>
<proteinExistence type="predicted"/>
<evidence type="ECO:0000256" key="1">
    <source>
        <dbReference type="ARBA" id="ARBA00022500"/>
    </source>
</evidence>
<dbReference type="CDD" id="cd17906">
    <property type="entry name" value="CheX"/>
    <property type="match status" value="1"/>
</dbReference>
<dbReference type="InterPro" id="IPR028976">
    <property type="entry name" value="CheC-like_sf"/>
</dbReference>
<dbReference type="Gene3D" id="3.40.1550.10">
    <property type="entry name" value="CheC-like"/>
    <property type="match status" value="1"/>
</dbReference>
<feature type="domain" description="Chemotaxis phosphatase CheX-like" evidence="2">
    <location>
        <begin position="45"/>
        <end position="138"/>
    </location>
</feature>
<sequence>MFHADLVNPFLQGAVEFFKSELNTCIDRGKLRLEASRATPQQVNIIVAVTGDAEGLVLYSMTERTAKNIASTMTGSPVPVFDELAESALAEMGNIITGQAAAGLEKMGFTCRISPPALVYGEGTIISTVDIKRLVVPIRIESLGDLDISIALRKSDCALTAKASG</sequence>
<reference evidence="3" key="2">
    <citation type="journal article" date="2023" name="Biology">
        <title>Prokaryotic Life Associated with Coal-Fire Gas Vents Revealed by Metagenomics.</title>
        <authorList>
            <person name="Kadnikov V.V."/>
            <person name="Mardanov A.V."/>
            <person name="Beletsky A.V."/>
            <person name="Karnachuk O.V."/>
            <person name="Ravin N.V."/>
        </authorList>
    </citation>
    <scope>NUCLEOTIDE SEQUENCE</scope>
    <source>
        <strain evidence="3">Bu02</strain>
    </source>
</reference>
<keyword evidence="1" id="KW-0145">Chemotaxis</keyword>
<dbReference type="InterPro" id="IPR028051">
    <property type="entry name" value="CheX-like_dom"/>
</dbReference>
<evidence type="ECO:0000259" key="2">
    <source>
        <dbReference type="Pfam" id="PF13690"/>
    </source>
</evidence>
<dbReference type="InterPro" id="IPR038756">
    <property type="entry name" value="CheX-like"/>
</dbReference>
<dbReference type="PANTHER" id="PTHR39452">
    <property type="entry name" value="CHEY-P PHOSPHATASE CHEX"/>
    <property type="match status" value="1"/>
</dbReference>
<accession>A0AAT9LDU3</accession>
<organism evidence="3">
    <name type="scientific">Candidatus Fermentithermobacillus carboniphilus</name>
    <dbReference type="NCBI Taxonomy" id="3085328"/>
    <lineage>
        <taxon>Bacteria</taxon>
        <taxon>Bacillati</taxon>
        <taxon>Bacillota</taxon>
        <taxon>Candidatus Fermentithermobacillia</taxon>
        <taxon>Candidatus Fermentithermobacillales</taxon>
        <taxon>Candidatus Fermentithermobacillaceae</taxon>
        <taxon>Candidatus Fermentithermobacillus</taxon>
    </lineage>
</organism>
<dbReference type="Pfam" id="PF13690">
    <property type="entry name" value="CheX"/>
    <property type="match status" value="1"/>
</dbReference>
<evidence type="ECO:0000313" key="3">
    <source>
        <dbReference type="EMBL" id="QUL99181.1"/>
    </source>
</evidence>
<dbReference type="AlphaFoldDB" id="A0AAT9LDU3"/>
<gene>
    <name evidence="3" type="ORF">IMF26_03755</name>
</gene>
<name>A0AAT9LDU3_9FIRM</name>
<dbReference type="GO" id="GO:0006935">
    <property type="term" value="P:chemotaxis"/>
    <property type="evidence" value="ECO:0007669"/>
    <property type="project" value="UniProtKB-KW"/>
</dbReference>
<dbReference type="KEGG" id="fcz:IMF26_03755"/>
<protein>
    <submittedName>
        <fullName evidence="3">Chemotaxis protein CheX</fullName>
    </submittedName>
</protein>
<dbReference type="PANTHER" id="PTHR39452:SF1">
    <property type="entry name" value="CHEY-P PHOSPHATASE CHEX"/>
    <property type="match status" value="1"/>
</dbReference>
<reference evidence="3" key="1">
    <citation type="submission" date="2020-10" db="EMBL/GenBank/DDBJ databases">
        <authorList>
            <person name="Kadnikov V."/>
            <person name="Beletsky A.V."/>
            <person name="Mardanov A.V."/>
            <person name="Karnachuk O.V."/>
            <person name="Ravin N.V."/>
        </authorList>
    </citation>
    <scope>NUCLEOTIDE SEQUENCE</scope>
    <source>
        <strain evidence="3">Bu02</strain>
    </source>
</reference>
<dbReference type="EMBL" id="CP062796">
    <property type="protein sequence ID" value="QUL99181.1"/>
    <property type="molecule type" value="Genomic_DNA"/>
</dbReference>